<evidence type="ECO:0000256" key="6">
    <source>
        <dbReference type="ARBA" id="ARBA00023136"/>
    </source>
</evidence>
<dbReference type="RefSeq" id="WP_068949025.1">
    <property type="nucleotide sequence ID" value="NZ_CP015922.1"/>
</dbReference>
<keyword evidence="5 7" id="KW-1133">Transmembrane helix</keyword>
<protein>
    <submittedName>
        <fullName evidence="8">Chromate transporter</fullName>
    </submittedName>
</protein>
<dbReference type="EMBL" id="CP015922">
    <property type="protein sequence ID" value="ANJ00018.1"/>
    <property type="molecule type" value="Genomic_DNA"/>
</dbReference>
<sequence>MKTLTPLELFISFSKIGMSGFGGVLPWARRTLVERDKILTSEEFSAILGICQIVPGPNIVNLAVCIGSRFGGARGALAAVLGLTLGPISIVMLLAVLYEHYSYLDSVKGVLRGISAVGVGLIASTGFKMLKDEFRYPAMFIVVIVTILAASYFHLGLGWVVLISSPLALVLAWKKAHSE</sequence>
<dbReference type="Pfam" id="PF02417">
    <property type="entry name" value="Chromate_transp"/>
    <property type="match status" value="1"/>
</dbReference>
<dbReference type="STRING" id="1743168.A8O14_07990"/>
<name>A0A191UGD0_9BURK</name>
<dbReference type="OrthoDB" id="8596378at2"/>
<keyword evidence="4 7" id="KW-0812">Transmembrane</keyword>
<evidence type="ECO:0000313" key="8">
    <source>
        <dbReference type="EMBL" id="ANJ00018.1"/>
    </source>
</evidence>
<evidence type="ECO:0000313" key="9">
    <source>
        <dbReference type="Proteomes" id="UP000078463"/>
    </source>
</evidence>
<evidence type="ECO:0000256" key="3">
    <source>
        <dbReference type="ARBA" id="ARBA00022475"/>
    </source>
</evidence>
<dbReference type="InterPro" id="IPR052518">
    <property type="entry name" value="CHR_Transporter"/>
</dbReference>
<dbReference type="AlphaFoldDB" id="A0A191UGD0"/>
<keyword evidence="3" id="KW-1003">Cell membrane</keyword>
<dbReference type="Proteomes" id="UP000078463">
    <property type="component" value="Chromosome"/>
</dbReference>
<dbReference type="GO" id="GO:0005886">
    <property type="term" value="C:plasma membrane"/>
    <property type="evidence" value="ECO:0007669"/>
    <property type="project" value="UniProtKB-SubCell"/>
</dbReference>
<dbReference type="PANTHER" id="PTHR43663">
    <property type="entry name" value="CHROMATE TRANSPORT PROTEIN-RELATED"/>
    <property type="match status" value="1"/>
</dbReference>
<evidence type="ECO:0000256" key="1">
    <source>
        <dbReference type="ARBA" id="ARBA00004651"/>
    </source>
</evidence>
<accession>A0A191UGD0</accession>
<evidence type="ECO:0000256" key="5">
    <source>
        <dbReference type="ARBA" id="ARBA00022989"/>
    </source>
</evidence>
<evidence type="ECO:0000256" key="7">
    <source>
        <dbReference type="SAM" id="Phobius"/>
    </source>
</evidence>
<dbReference type="KEGG" id="pwu:A8O14_07990"/>
<comment type="subcellular location">
    <subcellularLocation>
        <location evidence="1">Cell membrane</location>
        <topology evidence="1">Multi-pass membrane protein</topology>
    </subcellularLocation>
</comment>
<dbReference type="PANTHER" id="PTHR43663:SF1">
    <property type="entry name" value="CHROMATE TRANSPORTER"/>
    <property type="match status" value="1"/>
</dbReference>
<feature type="transmembrane region" description="Helical" evidence="7">
    <location>
        <begin position="6"/>
        <end position="28"/>
    </location>
</feature>
<dbReference type="InterPro" id="IPR003370">
    <property type="entry name" value="Chromate_transpt"/>
</dbReference>
<evidence type="ECO:0000256" key="2">
    <source>
        <dbReference type="ARBA" id="ARBA00005262"/>
    </source>
</evidence>
<keyword evidence="6 7" id="KW-0472">Membrane</keyword>
<keyword evidence="9" id="KW-1185">Reference proteome</keyword>
<feature type="transmembrane region" description="Helical" evidence="7">
    <location>
        <begin position="76"/>
        <end position="98"/>
    </location>
</feature>
<evidence type="ECO:0000256" key="4">
    <source>
        <dbReference type="ARBA" id="ARBA00022692"/>
    </source>
</evidence>
<comment type="similarity">
    <text evidence="2">Belongs to the chromate ion transporter (CHR) (TC 2.A.51) family.</text>
</comment>
<dbReference type="GO" id="GO:0015109">
    <property type="term" value="F:chromate transmembrane transporter activity"/>
    <property type="evidence" value="ECO:0007669"/>
    <property type="project" value="InterPro"/>
</dbReference>
<reference evidence="9" key="1">
    <citation type="submission" date="2016-05" db="EMBL/GenBank/DDBJ databases">
        <title>Polynucleobacter sp. QLW-P1FAT50C-4 genome.</title>
        <authorList>
            <person name="Hahn M.W."/>
        </authorList>
    </citation>
    <scope>NUCLEOTIDE SEQUENCE [LARGE SCALE GENOMIC DNA]</scope>
    <source>
        <strain evidence="9">QLW-P1FAT50C-4</strain>
    </source>
</reference>
<feature type="transmembrane region" description="Helical" evidence="7">
    <location>
        <begin position="110"/>
        <end position="127"/>
    </location>
</feature>
<gene>
    <name evidence="8" type="ORF">A8O14_07990</name>
</gene>
<proteinExistence type="inferred from homology"/>
<organism evidence="8 9">
    <name type="scientific">Polynucleobacter wuianus</name>
    <dbReference type="NCBI Taxonomy" id="1743168"/>
    <lineage>
        <taxon>Bacteria</taxon>
        <taxon>Pseudomonadati</taxon>
        <taxon>Pseudomonadota</taxon>
        <taxon>Betaproteobacteria</taxon>
        <taxon>Burkholderiales</taxon>
        <taxon>Burkholderiaceae</taxon>
        <taxon>Polynucleobacter</taxon>
    </lineage>
</organism>